<evidence type="ECO:0000256" key="6">
    <source>
        <dbReference type="RuleBase" id="RU361209"/>
    </source>
</evidence>
<keyword evidence="9" id="KW-1185">Reference proteome</keyword>
<dbReference type="Pfam" id="PF03198">
    <property type="entry name" value="Glyco_hydro_72"/>
    <property type="match status" value="1"/>
</dbReference>
<dbReference type="GO" id="GO:0071970">
    <property type="term" value="P:fungal-type cell wall (1-&gt;3)-beta-D-glucan biosynthetic process"/>
    <property type="evidence" value="ECO:0007669"/>
    <property type="project" value="TreeGrafter"/>
</dbReference>
<evidence type="ECO:0000256" key="7">
    <source>
        <dbReference type="SAM" id="MobiDB-lite"/>
    </source>
</evidence>
<reference evidence="8 9" key="1">
    <citation type="submission" date="2017-03" db="EMBL/GenBank/DDBJ databases">
        <title>Genomes of endolithic fungi from Antarctica.</title>
        <authorList>
            <person name="Coleine C."/>
            <person name="Masonjones S."/>
            <person name="Stajich J.E."/>
        </authorList>
    </citation>
    <scope>NUCLEOTIDE SEQUENCE [LARGE SCALE GENOMIC DNA]</scope>
    <source>
        <strain evidence="8 9">CCFEE 6315</strain>
    </source>
</reference>
<evidence type="ECO:0000256" key="5">
    <source>
        <dbReference type="ARBA" id="ARBA00023180"/>
    </source>
</evidence>
<gene>
    <name evidence="8" type="ORF">B0A50_03484</name>
</gene>
<dbReference type="Gene3D" id="3.20.20.80">
    <property type="entry name" value="Glycosidases"/>
    <property type="match status" value="1"/>
</dbReference>
<dbReference type="EMBL" id="NAJL01000014">
    <property type="protein sequence ID" value="TKA29471.1"/>
    <property type="molecule type" value="Genomic_DNA"/>
</dbReference>
<comment type="subcellular location">
    <subcellularLocation>
        <location evidence="1 6">Cell membrane</location>
        <topology evidence="1 6">Lipid-anchor</topology>
        <topology evidence="1 6">GPI-anchor</topology>
    </subcellularLocation>
</comment>
<evidence type="ECO:0000256" key="1">
    <source>
        <dbReference type="ARBA" id="ARBA00004609"/>
    </source>
</evidence>
<keyword evidence="6" id="KW-0449">Lipoprotein</keyword>
<evidence type="ECO:0000313" key="8">
    <source>
        <dbReference type="EMBL" id="TKA29471.1"/>
    </source>
</evidence>
<comment type="similarity">
    <text evidence="2 6">Belongs to the glycosyl hydrolase 72 family.</text>
</comment>
<dbReference type="SUPFAM" id="SSF51445">
    <property type="entry name" value="(Trans)glycosidases"/>
    <property type="match status" value="1"/>
</dbReference>
<feature type="region of interest" description="Disordered" evidence="7">
    <location>
        <begin position="118"/>
        <end position="137"/>
    </location>
</feature>
<evidence type="ECO:0000256" key="3">
    <source>
        <dbReference type="ARBA" id="ARBA00022729"/>
    </source>
</evidence>
<protein>
    <recommendedName>
        <fullName evidence="6">1,3-beta-glucanosyltransferase</fullName>
        <ecNumber evidence="6">2.4.1.-</ecNumber>
    </recommendedName>
</protein>
<keyword evidence="4" id="KW-1015">Disulfide bond</keyword>
<evidence type="ECO:0000256" key="2">
    <source>
        <dbReference type="ARBA" id="ARBA00007528"/>
    </source>
</evidence>
<dbReference type="PANTHER" id="PTHR31468">
    <property type="entry name" value="1,3-BETA-GLUCANOSYLTRANSFERASE GAS1"/>
    <property type="match status" value="1"/>
</dbReference>
<dbReference type="AlphaFoldDB" id="A0A4U0U370"/>
<dbReference type="OrthoDB" id="1055148at2759"/>
<evidence type="ECO:0000313" key="9">
    <source>
        <dbReference type="Proteomes" id="UP000308549"/>
    </source>
</evidence>
<organism evidence="8 9">
    <name type="scientific">Salinomyces thailandicus</name>
    <dbReference type="NCBI Taxonomy" id="706561"/>
    <lineage>
        <taxon>Eukaryota</taxon>
        <taxon>Fungi</taxon>
        <taxon>Dikarya</taxon>
        <taxon>Ascomycota</taxon>
        <taxon>Pezizomycotina</taxon>
        <taxon>Dothideomycetes</taxon>
        <taxon>Dothideomycetidae</taxon>
        <taxon>Mycosphaerellales</taxon>
        <taxon>Teratosphaeriaceae</taxon>
        <taxon>Salinomyces</taxon>
    </lineage>
</organism>
<keyword evidence="6" id="KW-0336">GPI-anchor</keyword>
<keyword evidence="6" id="KW-0808">Transferase</keyword>
<dbReference type="GO" id="GO:0005886">
    <property type="term" value="C:plasma membrane"/>
    <property type="evidence" value="ECO:0007669"/>
    <property type="project" value="UniProtKB-SubCell"/>
</dbReference>
<comment type="function">
    <text evidence="6">Splits internally a 1,3-beta-glucan molecule and transfers the newly generated reducing end (the donor) to the non-reducing end of another 1,3-beta-glucan molecule (the acceptor) forming a 1,3-beta linkage, resulting in the elongation of 1,3-beta-glucan chains in the cell wall.</text>
</comment>
<sequence>MTKLPDHYSPTAASIPITLQGNHFRRAGARFLLKAIAYTPHAPRLEHQIESQRALVDPLSDAHLPELKKDIPYLKELGVNCISVEALDPTQSHTAAMNLLEQHGLYVLVQLFSDLHPPRNPTVHHSEEPSAPPPAPHYPRASLLVTFTLVAPLTTHPNLLACTVDASSLTAPGDTPFATVYRACIRDTKHFLHLHLHHGHAPSRRQIPIGITTAHTPSLHASLLRYFTAGAPAARADFFGGENWSWVGPSDFQMSGWKAMVEMYEAQGIPRVPMILAGFGTKCGGSGRVWDEVSCLFGAEMTGWFSGGVVYRFLEDGGDGYGVLKVGDGGVRRKRREFRGLKERLAGLVDREVAGGTGRAGYEEWRGEFPEVGEGRWGVGWFAGEELPEFPGGWEGVLEEVRG</sequence>
<dbReference type="PANTHER" id="PTHR31468:SF2">
    <property type="entry name" value="1,3-BETA-GLUCANOSYLTRANSFERASE GAS1"/>
    <property type="match status" value="1"/>
</dbReference>
<accession>A0A4U0U370</accession>
<dbReference type="GO" id="GO:0098552">
    <property type="term" value="C:side of membrane"/>
    <property type="evidence" value="ECO:0007669"/>
    <property type="project" value="UniProtKB-KW"/>
</dbReference>
<dbReference type="EC" id="2.4.1.-" evidence="6"/>
<dbReference type="InterPro" id="IPR017853">
    <property type="entry name" value="GH"/>
</dbReference>
<keyword evidence="5" id="KW-0325">Glycoprotein</keyword>
<dbReference type="GO" id="GO:0042124">
    <property type="term" value="F:1,3-beta-glucanosyltransferase activity"/>
    <property type="evidence" value="ECO:0007669"/>
    <property type="project" value="TreeGrafter"/>
</dbReference>
<name>A0A4U0U370_9PEZI</name>
<comment type="caution">
    <text evidence="8">The sequence shown here is derived from an EMBL/GenBank/DDBJ whole genome shotgun (WGS) entry which is preliminary data.</text>
</comment>
<keyword evidence="6" id="KW-0472">Membrane</keyword>
<dbReference type="Proteomes" id="UP000308549">
    <property type="component" value="Unassembled WGS sequence"/>
</dbReference>
<evidence type="ECO:0000256" key="4">
    <source>
        <dbReference type="ARBA" id="ARBA00023157"/>
    </source>
</evidence>
<keyword evidence="3" id="KW-0732">Signal</keyword>
<dbReference type="InterPro" id="IPR004886">
    <property type="entry name" value="Glucanosyltransferase"/>
</dbReference>
<proteinExistence type="inferred from homology"/>
<dbReference type="GO" id="GO:0031505">
    <property type="term" value="P:fungal-type cell wall organization"/>
    <property type="evidence" value="ECO:0007669"/>
    <property type="project" value="TreeGrafter"/>
</dbReference>